<reference evidence="6 7" key="1">
    <citation type="submission" date="2018-03" db="EMBL/GenBank/DDBJ databases">
        <title>Draft Genome Sequences of the Obligatory Marine Myxobacteria Enhygromyxa salina SWB005.</title>
        <authorList>
            <person name="Poehlein A."/>
            <person name="Moghaddam J.A."/>
            <person name="Harms H."/>
            <person name="Alanjari M."/>
            <person name="Koenig G.M."/>
            <person name="Daniel R."/>
            <person name="Schaeberle T.F."/>
        </authorList>
    </citation>
    <scope>NUCLEOTIDE SEQUENCE [LARGE SCALE GENOMIC DNA]</scope>
    <source>
        <strain evidence="6 7">SWB005</strain>
    </source>
</reference>
<dbReference type="Proteomes" id="UP000237968">
    <property type="component" value="Unassembled WGS sequence"/>
</dbReference>
<dbReference type="SUPFAM" id="SSF48498">
    <property type="entry name" value="Tetracyclin repressor-like, C-terminal domain"/>
    <property type="match status" value="1"/>
</dbReference>
<dbReference type="AlphaFoldDB" id="A0A2S9XDX1"/>
<comment type="caution">
    <text evidence="6">The sequence shown here is derived from an EMBL/GenBank/DDBJ whole genome shotgun (WGS) entry which is preliminary data.</text>
</comment>
<keyword evidence="1" id="KW-0805">Transcription regulation</keyword>
<keyword evidence="3" id="KW-0804">Transcription</keyword>
<keyword evidence="2 4" id="KW-0238">DNA-binding</keyword>
<feature type="DNA-binding region" description="H-T-H motif" evidence="4">
    <location>
        <begin position="43"/>
        <end position="62"/>
    </location>
</feature>
<name>A0A2S9XDX1_9BACT</name>
<accession>A0A2S9XDX1</accession>
<dbReference type="Gene3D" id="1.10.10.60">
    <property type="entry name" value="Homeodomain-like"/>
    <property type="match status" value="1"/>
</dbReference>
<dbReference type="InterPro" id="IPR036271">
    <property type="entry name" value="Tet_transcr_reg_TetR-rel_C_sf"/>
</dbReference>
<proteinExistence type="predicted"/>
<evidence type="ECO:0000256" key="2">
    <source>
        <dbReference type="ARBA" id="ARBA00023125"/>
    </source>
</evidence>
<dbReference type="GO" id="GO:0000976">
    <property type="term" value="F:transcription cis-regulatory region binding"/>
    <property type="evidence" value="ECO:0007669"/>
    <property type="project" value="TreeGrafter"/>
</dbReference>
<sequence length="209" mass="23474">MASSSKPKRERRSVREESRAAYREAILEAAMRLFGQTGFHEAKMSEIATEAGVATGTLYNYFSSKEEIFQSILDNGRAQLVFEVEQLAAVEDPLARLAEIVRVMFAFLEEHGALFTVYMQLGGDPTNFRRANNCEDEQFHHHFLTLLSASISEAGDRIRQDYPAETLAWVFGGLMHGAITQWIFGGCKPGLREQSDLIMDMFLNGATPR</sequence>
<evidence type="ECO:0000256" key="3">
    <source>
        <dbReference type="ARBA" id="ARBA00023163"/>
    </source>
</evidence>
<dbReference type="PROSITE" id="PS50977">
    <property type="entry name" value="HTH_TETR_2"/>
    <property type="match status" value="1"/>
</dbReference>
<evidence type="ECO:0000256" key="4">
    <source>
        <dbReference type="PROSITE-ProRule" id="PRU00335"/>
    </source>
</evidence>
<dbReference type="SUPFAM" id="SSF46689">
    <property type="entry name" value="Homeodomain-like"/>
    <property type="match status" value="1"/>
</dbReference>
<organism evidence="6 7">
    <name type="scientific">Enhygromyxa salina</name>
    <dbReference type="NCBI Taxonomy" id="215803"/>
    <lineage>
        <taxon>Bacteria</taxon>
        <taxon>Pseudomonadati</taxon>
        <taxon>Myxococcota</taxon>
        <taxon>Polyangia</taxon>
        <taxon>Nannocystales</taxon>
        <taxon>Nannocystaceae</taxon>
        <taxon>Enhygromyxa</taxon>
    </lineage>
</organism>
<dbReference type="OrthoDB" id="9809994at2"/>
<dbReference type="Gene3D" id="1.10.357.10">
    <property type="entry name" value="Tetracycline Repressor, domain 2"/>
    <property type="match status" value="1"/>
</dbReference>
<evidence type="ECO:0000256" key="1">
    <source>
        <dbReference type="ARBA" id="ARBA00023015"/>
    </source>
</evidence>
<evidence type="ECO:0000259" key="5">
    <source>
        <dbReference type="PROSITE" id="PS50977"/>
    </source>
</evidence>
<keyword evidence="7" id="KW-1185">Reference proteome</keyword>
<evidence type="ECO:0000313" key="7">
    <source>
        <dbReference type="Proteomes" id="UP000237968"/>
    </source>
</evidence>
<dbReference type="PANTHER" id="PTHR30055">
    <property type="entry name" value="HTH-TYPE TRANSCRIPTIONAL REGULATOR RUTR"/>
    <property type="match status" value="1"/>
</dbReference>
<dbReference type="FunFam" id="1.10.10.60:FF:000141">
    <property type="entry name" value="TetR family transcriptional regulator"/>
    <property type="match status" value="1"/>
</dbReference>
<dbReference type="GO" id="GO:0003700">
    <property type="term" value="F:DNA-binding transcription factor activity"/>
    <property type="evidence" value="ECO:0007669"/>
    <property type="project" value="TreeGrafter"/>
</dbReference>
<dbReference type="PANTHER" id="PTHR30055:SF234">
    <property type="entry name" value="HTH-TYPE TRANSCRIPTIONAL REGULATOR BETI"/>
    <property type="match status" value="1"/>
</dbReference>
<dbReference type="InterPro" id="IPR001647">
    <property type="entry name" value="HTH_TetR"/>
</dbReference>
<dbReference type="RefSeq" id="WP_106395097.1">
    <property type="nucleotide sequence ID" value="NZ_PVNK01000260.1"/>
</dbReference>
<gene>
    <name evidence="6" type="primary">fadR_2</name>
    <name evidence="6" type="ORF">ENSA5_59020</name>
</gene>
<dbReference type="PRINTS" id="PR00455">
    <property type="entry name" value="HTHTETR"/>
</dbReference>
<dbReference type="EMBL" id="PVNK01000260">
    <property type="protein sequence ID" value="PRP91053.1"/>
    <property type="molecule type" value="Genomic_DNA"/>
</dbReference>
<dbReference type="InterPro" id="IPR050109">
    <property type="entry name" value="HTH-type_TetR-like_transc_reg"/>
</dbReference>
<dbReference type="InterPro" id="IPR009057">
    <property type="entry name" value="Homeodomain-like_sf"/>
</dbReference>
<evidence type="ECO:0000313" key="6">
    <source>
        <dbReference type="EMBL" id="PRP91053.1"/>
    </source>
</evidence>
<feature type="domain" description="HTH tetR-type" evidence="5">
    <location>
        <begin position="20"/>
        <end position="80"/>
    </location>
</feature>
<dbReference type="Pfam" id="PF00440">
    <property type="entry name" value="TetR_N"/>
    <property type="match status" value="1"/>
</dbReference>
<protein>
    <submittedName>
        <fullName evidence="6">Fatty acid metabolism regulator protein</fullName>
    </submittedName>
</protein>